<proteinExistence type="predicted"/>
<evidence type="ECO:0000313" key="3">
    <source>
        <dbReference type="Proteomes" id="UP001150266"/>
    </source>
</evidence>
<accession>A0A9W9AGE6</accession>
<feature type="compositionally biased region" description="Basic residues" evidence="1">
    <location>
        <begin position="214"/>
        <end position="225"/>
    </location>
</feature>
<dbReference type="AlphaFoldDB" id="A0A9W9AGE6"/>
<evidence type="ECO:0000313" key="2">
    <source>
        <dbReference type="EMBL" id="KAJ4482129.1"/>
    </source>
</evidence>
<feature type="compositionally biased region" description="Polar residues" evidence="1">
    <location>
        <begin position="443"/>
        <end position="458"/>
    </location>
</feature>
<feature type="compositionally biased region" description="Basic and acidic residues" evidence="1">
    <location>
        <begin position="270"/>
        <end position="279"/>
    </location>
</feature>
<keyword evidence="3" id="KW-1185">Reference proteome</keyword>
<evidence type="ECO:0000256" key="1">
    <source>
        <dbReference type="SAM" id="MobiDB-lite"/>
    </source>
</evidence>
<dbReference type="GO" id="GO:0001181">
    <property type="term" value="F:RNA polymerase I general transcription initiation factor activity"/>
    <property type="evidence" value="ECO:0007669"/>
    <property type="project" value="TreeGrafter"/>
</dbReference>
<organism evidence="2 3">
    <name type="scientific">Lentinula aciculospora</name>
    <dbReference type="NCBI Taxonomy" id="153920"/>
    <lineage>
        <taxon>Eukaryota</taxon>
        <taxon>Fungi</taxon>
        <taxon>Dikarya</taxon>
        <taxon>Basidiomycota</taxon>
        <taxon>Agaricomycotina</taxon>
        <taxon>Agaricomycetes</taxon>
        <taxon>Agaricomycetidae</taxon>
        <taxon>Agaricales</taxon>
        <taxon>Marasmiineae</taxon>
        <taxon>Omphalotaceae</taxon>
        <taxon>Lentinula</taxon>
    </lineage>
</organism>
<dbReference type="OrthoDB" id="2240312at2759"/>
<feature type="compositionally biased region" description="Acidic residues" evidence="1">
    <location>
        <begin position="489"/>
        <end position="504"/>
    </location>
</feature>
<reference evidence="2" key="1">
    <citation type="submission" date="2022-08" db="EMBL/GenBank/DDBJ databases">
        <title>A Global Phylogenomic Analysis of the Shiitake Genus Lentinula.</title>
        <authorList>
            <consortium name="DOE Joint Genome Institute"/>
            <person name="Sierra-Patev S."/>
            <person name="Min B."/>
            <person name="Naranjo-Ortiz M."/>
            <person name="Looney B."/>
            <person name="Konkel Z."/>
            <person name="Slot J.C."/>
            <person name="Sakamoto Y."/>
            <person name="Steenwyk J.L."/>
            <person name="Rokas A."/>
            <person name="Carro J."/>
            <person name="Camarero S."/>
            <person name="Ferreira P."/>
            <person name="Molpeceres G."/>
            <person name="Ruiz-Duenas F.J."/>
            <person name="Serrano A."/>
            <person name="Henrissat B."/>
            <person name="Drula E."/>
            <person name="Hughes K.W."/>
            <person name="Mata J.L."/>
            <person name="Ishikawa N.K."/>
            <person name="Vargas-Isla R."/>
            <person name="Ushijima S."/>
            <person name="Smith C.A."/>
            <person name="Ahrendt S."/>
            <person name="Andreopoulos W."/>
            <person name="He G."/>
            <person name="Labutti K."/>
            <person name="Lipzen A."/>
            <person name="Ng V."/>
            <person name="Riley R."/>
            <person name="Sandor L."/>
            <person name="Barry K."/>
            <person name="Martinez A.T."/>
            <person name="Xiao Y."/>
            <person name="Gibbons J.G."/>
            <person name="Terashima K."/>
            <person name="Grigoriev I.V."/>
            <person name="Hibbett D.S."/>
        </authorList>
    </citation>
    <scope>NUCLEOTIDE SEQUENCE</scope>
    <source>
        <strain evidence="2">JLM2183</strain>
    </source>
</reference>
<feature type="region of interest" description="Disordered" evidence="1">
    <location>
        <begin position="442"/>
        <end position="461"/>
    </location>
</feature>
<dbReference type="GO" id="GO:0006361">
    <property type="term" value="P:transcription initiation at RNA polymerase I promoter"/>
    <property type="evidence" value="ECO:0007669"/>
    <property type="project" value="TreeGrafter"/>
</dbReference>
<dbReference type="EMBL" id="JAOTPV010000005">
    <property type="protein sequence ID" value="KAJ4482129.1"/>
    <property type="molecule type" value="Genomic_DNA"/>
</dbReference>
<protein>
    <submittedName>
        <fullName evidence="2">Uncharacterized protein</fullName>
    </submittedName>
</protein>
<dbReference type="GO" id="GO:0000500">
    <property type="term" value="C:RNA polymerase I upstream activating factor complex"/>
    <property type="evidence" value="ECO:0007669"/>
    <property type="project" value="InterPro"/>
</dbReference>
<dbReference type="PANTHER" id="PTHR28079:SF1">
    <property type="entry name" value="RNA POLYMERASE I-SPECIFIC TRANSCRIPTION INITIATION FACTOR RRN5"/>
    <property type="match status" value="1"/>
</dbReference>
<dbReference type="InterPro" id="IPR039601">
    <property type="entry name" value="Rrn5"/>
</dbReference>
<feature type="region of interest" description="Disordered" evidence="1">
    <location>
        <begin position="1"/>
        <end position="21"/>
    </location>
</feature>
<dbReference type="PANTHER" id="PTHR28079">
    <property type="entry name" value="RNA POLYMERASE I-SPECIFIC TRANSCRIPTION INITIATION FACTOR RRN5"/>
    <property type="match status" value="1"/>
</dbReference>
<name>A0A9W9AGE6_9AGAR</name>
<sequence length="534" mass="59869">MQGEKQADEEEIPDTDGSQYEEYPGLLNTIISGYGEQLNTDEFLAEDWSAGEKDRFFAALCSHSALRPDLIAEVIGTKNVAQVCIYLSALEDAAKTCDAEPLRSKLDIAMEVSDQWLDAEEEQAEFLRDIKLALGENIGSQQQAISEPAPERADLEVDSVNMRRNALKNLSIDHLKVIDKILRNEKVLPEISSSPALEAEHEQTVALSPTERRRLQKRLHMRRKRAEISGTDVVTDAQRLQRGRKRKTARSSSRAPNHSGGDGPNSESEEGQRSEDGDRPKKRPRKRGFTREQKILETFTELGIDAAVCRDQELDLFHFQPLGQLIALYQEQSSTSEATITAISLDTVLLFRAVIANFVTQVIHRSIMLREQEILLKGRRNVWGRENDEIYPDTIESAVTMLGYPTTKAKACEHLYGEDDCSGDDGHTAEEIDVSVVEVGINEPNNSVNDDSPTSSEGSPLLSRLEMNLPLVRLPLHCSVPSESLMPLETDEESLDEELAEEEKLDQQDQALEKMHQDEMWAAHKLNTARLLQS</sequence>
<feature type="region of interest" description="Disordered" evidence="1">
    <location>
        <begin position="195"/>
        <end position="290"/>
    </location>
</feature>
<dbReference type="GO" id="GO:0042790">
    <property type="term" value="P:nucleolar large rRNA transcription by RNA polymerase I"/>
    <property type="evidence" value="ECO:0007669"/>
    <property type="project" value="InterPro"/>
</dbReference>
<feature type="region of interest" description="Disordered" evidence="1">
    <location>
        <begin position="483"/>
        <end position="504"/>
    </location>
</feature>
<comment type="caution">
    <text evidence="2">The sequence shown here is derived from an EMBL/GenBank/DDBJ whole genome shotgun (WGS) entry which is preliminary data.</text>
</comment>
<dbReference type="GO" id="GO:0000182">
    <property type="term" value="F:rDNA binding"/>
    <property type="evidence" value="ECO:0007669"/>
    <property type="project" value="TreeGrafter"/>
</dbReference>
<gene>
    <name evidence="2" type="ORF">J3R30DRAFT_3456587</name>
</gene>
<dbReference type="Proteomes" id="UP001150266">
    <property type="component" value="Unassembled WGS sequence"/>
</dbReference>